<evidence type="ECO:0000313" key="2">
    <source>
        <dbReference type="Proteomes" id="UP001165960"/>
    </source>
</evidence>
<dbReference type="Proteomes" id="UP001165960">
    <property type="component" value="Unassembled WGS sequence"/>
</dbReference>
<accession>A0ACC2SKR8</accession>
<name>A0ACC2SKR8_9FUNG</name>
<sequence>MIDEKNKDLDDDKAEVATSWFDKYYDTSFLKDALPLIYTQFLQQEGPDDLEDAYNASLLNIVVTVLF</sequence>
<organism evidence="1 2">
    <name type="scientific">Entomophthora muscae</name>
    <dbReference type="NCBI Taxonomy" id="34485"/>
    <lineage>
        <taxon>Eukaryota</taxon>
        <taxon>Fungi</taxon>
        <taxon>Fungi incertae sedis</taxon>
        <taxon>Zoopagomycota</taxon>
        <taxon>Entomophthoromycotina</taxon>
        <taxon>Entomophthoromycetes</taxon>
        <taxon>Entomophthorales</taxon>
        <taxon>Entomophthoraceae</taxon>
        <taxon>Entomophthora</taxon>
    </lineage>
</organism>
<evidence type="ECO:0000313" key="1">
    <source>
        <dbReference type="EMBL" id="KAJ9062870.1"/>
    </source>
</evidence>
<keyword evidence="2" id="KW-1185">Reference proteome</keyword>
<gene>
    <name evidence="1" type="ORF">DSO57_1005992</name>
</gene>
<proteinExistence type="predicted"/>
<dbReference type="EMBL" id="QTSX02004987">
    <property type="protein sequence ID" value="KAJ9062870.1"/>
    <property type="molecule type" value="Genomic_DNA"/>
</dbReference>
<comment type="caution">
    <text evidence="1">The sequence shown here is derived from an EMBL/GenBank/DDBJ whole genome shotgun (WGS) entry which is preliminary data.</text>
</comment>
<reference evidence="1" key="1">
    <citation type="submission" date="2022-04" db="EMBL/GenBank/DDBJ databases">
        <title>Genome of the entomopathogenic fungus Entomophthora muscae.</title>
        <authorList>
            <person name="Elya C."/>
            <person name="Lovett B.R."/>
            <person name="Lee E."/>
            <person name="Macias A.M."/>
            <person name="Hajek A.E."/>
            <person name="De Bivort B.L."/>
            <person name="Kasson M.T."/>
            <person name="De Fine Licht H.H."/>
            <person name="Stajich J.E."/>
        </authorList>
    </citation>
    <scope>NUCLEOTIDE SEQUENCE</scope>
    <source>
        <strain evidence="1">Berkeley</strain>
    </source>
</reference>
<protein>
    <submittedName>
        <fullName evidence="1">Uncharacterized protein</fullName>
    </submittedName>
</protein>